<dbReference type="InterPro" id="IPR017853">
    <property type="entry name" value="GH"/>
</dbReference>
<dbReference type="EMBL" id="AGCN01000002">
    <property type="protein sequence ID" value="EHN62779.1"/>
    <property type="molecule type" value="Genomic_DNA"/>
</dbReference>
<protein>
    <submittedName>
        <fullName evidence="3">Glycosyl hydrolase, family 31</fullName>
    </submittedName>
</protein>
<dbReference type="InterPro" id="IPR000322">
    <property type="entry name" value="Glyco_hydro_31_TIM"/>
</dbReference>
<evidence type="ECO:0000259" key="2">
    <source>
        <dbReference type="PROSITE" id="PS51175"/>
    </source>
</evidence>
<dbReference type="Pfam" id="PF21365">
    <property type="entry name" value="Glyco_hydro_31_3rd"/>
    <property type="match status" value="1"/>
</dbReference>
<dbReference type="InterPro" id="IPR033403">
    <property type="entry name" value="DUF5110"/>
</dbReference>
<dbReference type="SUPFAM" id="SSF74650">
    <property type="entry name" value="Galactose mutarotase-like"/>
    <property type="match status" value="1"/>
</dbReference>
<dbReference type="GO" id="GO:0005975">
    <property type="term" value="P:carbohydrate metabolic process"/>
    <property type="evidence" value="ECO:0007669"/>
    <property type="project" value="InterPro"/>
</dbReference>
<dbReference type="CDD" id="cd04083">
    <property type="entry name" value="CBM35_Lmo2446-like"/>
    <property type="match status" value="1"/>
</dbReference>
<evidence type="ECO:0000256" key="1">
    <source>
        <dbReference type="ARBA" id="ARBA00007806"/>
    </source>
</evidence>
<dbReference type="PROSITE" id="PS51175">
    <property type="entry name" value="CBM6"/>
    <property type="match status" value="2"/>
</dbReference>
<dbReference type="SUPFAM" id="SSF51011">
    <property type="entry name" value="Glycosyl hydrolase domain"/>
    <property type="match status" value="1"/>
</dbReference>
<dbReference type="InterPro" id="IPR011013">
    <property type="entry name" value="Gal_mutarotase_sf_dom"/>
</dbReference>
<dbReference type="InterPro" id="IPR013780">
    <property type="entry name" value="Glyco_hydro_b"/>
</dbReference>
<dbReference type="CDD" id="cd14752">
    <property type="entry name" value="GH31_N"/>
    <property type="match status" value="1"/>
</dbReference>
<gene>
    <name evidence="3" type="ORF">HMPREF0557_00173</name>
</gene>
<dbReference type="InterPro" id="IPR051816">
    <property type="entry name" value="Glycosyl_Hydrolase_31"/>
</dbReference>
<dbReference type="InterPro" id="IPR005084">
    <property type="entry name" value="CBM6"/>
</dbReference>
<feature type="domain" description="CBM6" evidence="2">
    <location>
        <begin position="1022"/>
        <end position="1148"/>
    </location>
</feature>
<dbReference type="InterPro" id="IPR008979">
    <property type="entry name" value="Galactose-bd-like_sf"/>
</dbReference>
<dbReference type="Gene3D" id="2.60.40.1760">
    <property type="entry name" value="glycosyl hydrolase (family 31)"/>
    <property type="match status" value="1"/>
</dbReference>
<dbReference type="GO" id="GO:0030246">
    <property type="term" value="F:carbohydrate binding"/>
    <property type="evidence" value="ECO:0007669"/>
    <property type="project" value="InterPro"/>
</dbReference>
<dbReference type="Gene3D" id="2.60.40.1180">
    <property type="entry name" value="Golgi alpha-mannosidase II"/>
    <property type="match status" value="2"/>
</dbReference>
<organism evidence="3 4">
    <name type="scientific">Listeria innocua ATCC 33091</name>
    <dbReference type="NCBI Taxonomy" id="1002366"/>
    <lineage>
        <taxon>Bacteria</taxon>
        <taxon>Bacillati</taxon>
        <taxon>Bacillota</taxon>
        <taxon>Bacilli</taxon>
        <taxon>Bacillales</taxon>
        <taxon>Listeriaceae</taxon>
        <taxon>Listeria</taxon>
    </lineage>
</organism>
<evidence type="ECO:0000313" key="3">
    <source>
        <dbReference type="EMBL" id="EHN62779.1"/>
    </source>
</evidence>
<dbReference type="Pfam" id="PF17137">
    <property type="entry name" value="DUF5110"/>
    <property type="match status" value="1"/>
</dbReference>
<dbReference type="PANTHER" id="PTHR43863">
    <property type="entry name" value="HYDROLASE, PUTATIVE (AFU_ORTHOLOGUE AFUA_1G03140)-RELATED"/>
    <property type="match status" value="1"/>
</dbReference>
<dbReference type="Proteomes" id="UP000003597">
    <property type="component" value="Unassembled WGS sequence"/>
</dbReference>
<name>A0AB72ZCW2_LISIO</name>
<keyword evidence="3" id="KW-0378">Hydrolase</keyword>
<dbReference type="InterPro" id="IPR048395">
    <property type="entry name" value="Glyco_hydro_31_C"/>
</dbReference>
<accession>A0AB72ZCW2</accession>
<dbReference type="PANTHER" id="PTHR43863:SF2">
    <property type="entry name" value="MALTASE-GLUCOAMYLASE"/>
    <property type="match status" value="1"/>
</dbReference>
<dbReference type="Gene3D" id="2.60.120.260">
    <property type="entry name" value="Galactose-binding domain-like"/>
    <property type="match status" value="3"/>
</dbReference>
<dbReference type="GO" id="GO:0004553">
    <property type="term" value="F:hydrolase activity, hydrolyzing O-glycosyl compounds"/>
    <property type="evidence" value="ECO:0007669"/>
    <property type="project" value="InterPro"/>
</dbReference>
<dbReference type="SUPFAM" id="SSF51445">
    <property type="entry name" value="(Trans)glycosidases"/>
    <property type="match status" value="1"/>
</dbReference>
<feature type="domain" description="CBM6" evidence="2">
    <location>
        <begin position="894"/>
        <end position="1016"/>
    </location>
</feature>
<comment type="similarity">
    <text evidence="1">Belongs to the glycosyl hydrolase 31 family.</text>
</comment>
<sequence>MKRSEMMKKGMKQVCVSMAVVPLVWLNLGITQPLEVEVNAEETEKKEVKQQANGETAKQLSKEEYAKLSAEEGLGNVLEATVTDNVITLKIDNGDEAEDDYLEISPLANNLLKVNLRPRNIENSESTPMIDPNATFTAIGAKIDLESDPMVISTDECTLEISKEPARMTFKDKEGKTLLSESADGGIFDGGVRFKRGAADHVYGAYGISFSDGDLGMERDNTAANSGKTAQAGQQGNAGGPFMWSTAGYGLLVDSDGGYPYSVSDEEKLEFYYGDSVVEGRRYEKENVEMYLMSGEPEEIMSSYADVTGHTPMMPKWSLGFSNFEWGTNEDEFRKNIDTYRAKGIPIDSFAFDYDWKFYGDPVYGGDYGEFAWNTTNFPSAKDTTLKNDMDALGVKMIGITKPRVVTNLQDGTETQQGKDAEANGYWYPGQEAYEDYAFPVTVRSIDPYNPDERNWWWSHSEDALDKGIVGWWNDETDKVSSNGADYWFGNFTTGFTSQAMYEGQRDYTNERVWQTGRTYYPGAQRYSTSIWSGDIGVQWKKGEVIDWANGMQEQPSTMLSTINLGQTKWGMDTGGFNANSGQVLNPDPELYSRWMEFSSLVPVFRTHGNDNQQRQPWYYGGTAEEVAKSTMTWRYSMIPYMYAYERQAYESGVGLVQPLTFDNPTDENVVNLTNEWMFGDAILAAPILEEGAGSREIYLPAGTWIDYNRGDVYEGNQTINYEVNDEDWTDVPMFVKQGAIIPMQQPQNYVGESAVKTVYLDTFASEKDTSFTHYDDDGKSFDYEKEVYLKQKMTTSKTADTTTFTVGAKEGSYKADTENYIVKLHGNAAESVQVNGTDSKLYDDLSALENADGSGYAVSSDIYGAVTYVKVPAQGDADTVITATGSKSVEQTGTYEMEKGSSFANTVAEKPVTEQTYVDGYDSDGSGTTIYANVKDAGDYNVDLTYKNASEDNQSLSIFVNGEYVKQTTLKPAADWTVQAENLPLAAGKNSISYKVVTDTGDKADQVALDKVNIGFTPTVAKVEAEEAALSGTLKVANDHWFYSGEGFVGGFGAAGDEIKFEVDVPADGEYVLNTRTANGSGMPQTLDLYTNGTYNSRVTFPSEGENWNIWTDTEKAVNLKAGTNKITFLMDGETTGNINIDRILVSADPINSPVQSEVNLLDNGGFERDPAATTNWVESHPDGQDKAYGVDSGSGVNPPESPAFGSQSAYFYLPGAYQQTLAQQIAVPTNNANYDVEAWVKVSKDDTAKAQMTVNNYDSSEGQTIDLVADNVWHYVSIKDVKVTTGNINTSFVMDSKGGTSIHIDNVRVMPSAK</sequence>
<dbReference type="Pfam" id="PF03422">
    <property type="entry name" value="CBM_6"/>
    <property type="match status" value="1"/>
</dbReference>
<comment type="caution">
    <text evidence="3">The sequence shown here is derived from an EMBL/GenBank/DDBJ whole genome shotgun (WGS) entry which is preliminary data.</text>
</comment>
<dbReference type="Gene3D" id="3.20.20.80">
    <property type="entry name" value="Glycosidases"/>
    <property type="match status" value="1"/>
</dbReference>
<keyword evidence="4" id="KW-1185">Reference proteome</keyword>
<dbReference type="Pfam" id="PF01055">
    <property type="entry name" value="Glyco_hydro_31_2nd"/>
    <property type="match status" value="1"/>
</dbReference>
<proteinExistence type="inferred from homology"/>
<reference evidence="3 4" key="1">
    <citation type="submission" date="2011-08" db="EMBL/GenBank/DDBJ databases">
        <authorList>
            <person name="Weinstock G."/>
            <person name="Sodergren E."/>
            <person name="Clifton S."/>
            <person name="Fulton L."/>
            <person name="Fulton B."/>
            <person name="Courtney L."/>
            <person name="Fronick C."/>
            <person name="Harrison M."/>
            <person name="Strong C."/>
            <person name="Farmer C."/>
            <person name="Delahaunty K."/>
            <person name="Markovic C."/>
            <person name="Hall O."/>
            <person name="Minx P."/>
            <person name="Tomlinson C."/>
            <person name="Mitreva M."/>
            <person name="Hou S."/>
            <person name="Chen J."/>
            <person name="Wollam A."/>
            <person name="Pepin K.H."/>
            <person name="Johnson M."/>
            <person name="Bhonagiri V."/>
            <person name="Zhang X."/>
            <person name="Suruliraj S."/>
            <person name="Warren W."/>
            <person name="Chinwalla A."/>
            <person name="Mardis E.R."/>
            <person name="Wilson R.K."/>
        </authorList>
    </citation>
    <scope>NUCLEOTIDE SEQUENCE [LARGE SCALE GENOMIC DNA]</scope>
    <source>
        <strain evidence="3 4">ATCC 33091</strain>
    </source>
</reference>
<dbReference type="SUPFAM" id="SSF49785">
    <property type="entry name" value="Galactose-binding domain-like"/>
    <property type="match status" value="2"/>
</dbReference>
<evidence type="ECO:0000313" key="4">
    <source>
        <dbReference type="Proteomes" id="UP000003597"/>
    </source>
</evidence>